<dbReference type="Proteomes" id="UP000237000">
    <property type="component" value="Unassembled WGS sequence"/>
</dbReference>
<gene>
    <name evidence="1" type="ORF">TorRG33x02_235080</name>
</gene>
<proteinExistence type="predicted"/>
<dbReference type="AlphaFoldDB" id="A0A2P5E2W4"/>
<evidence type="ECO:0000313" key="2">
    <source>
        <dbReference type="Proteomes" id="UP000237000"/>
    </source>
</evidence>
<comment type="caution">
    <text evidence="1">The sequence shown here is derived from an EMBL/GenBank/DDBJ whole genome shotgun (WGS) entry which is preliminary data.</text>
</comment>
<reference evidence="2" key="1">
    <citation type="submission" date="2016-06" db="EMBL/GenBank/DDBJ databases">
        <title>Parallel loss of symbiosis genes in relatives of nitrogen-fixing non-legume Parasponia.</title>
        <authorList>
            <person name="Van Velzen R."/>
            <person name="Holmer R."/>
            <person name="Bu F."/>
            <person name="Rutten L."/>
            <person name="Van Zeijl A."/>
            <person name="Liu W."/>
            <person name="Santuari L."/>
            <person name="Cao Q."/>
            <person name="Sharma T."/>
            <person name="Shen D."/>
            <person name="Roswanjaya Y."/>
            <person name="Wardhani T."/>
            <person name="Kalhor M.S."/>
            <person name="Jansen J."/>
            <person name="Van den Hoogen J."/>
            <person name="Gungor B."/>
            <person name="Hartog M."/>
            <person name="Hontelez J."/>
            <person name="Verver J."/>
            <person name="Yang W.-C."/>
            <person name="Schijlen E."/>
            <person name="Repin R."/>
            <person name="Schilthuizen M."/>
            <person name="Schranz E."/>
            <person name="Heidstra R."/>
            <person name="Miyata K."/>
            <person name="Fedorova E."/>
            <person name="Kohlen W."/>
            <person name="Bisseling T."/>
            <person name="Smit S."/>
            <person name="Geurts R."/>
        </authorList>
    </citation>
    <scope>NUCLEOTIDE SEQUENCE [LARGE SCALE GENOMIC DNA]</scope>
    <source>
        <strain evidence="2">cv. RG33-2</strain>
    </source>
</reference>
<dbReference type="InParanoid" id="A0A2P5E2W4"/>
<dbReference type="EMBL" id="JXTC01000233">
    <property type="protein sequence ID" value="PON79889.1"/>
    <property type="molecule type" value="Genomic_DNA"/>
</dbReference>
<protein>
    <submittedName>
        <fullName evidence="1">Uncharacterized protein</fullName>
    </submittedName>
</protein>
<evidence type="ECO:0000313" key="1">
    <source>
        <dbReference type="EMBL" id="PON79889.1"/>
    </source>
</evidence>
<organism evidence="1 2">
    <name type="scientific">Trema orientale</name>
    <name type="common">Charcoal tree</name>
    <name type="synonym">Celtis orientalis</name>
    <dbReference type="NCBI Taxonomy" id="63057"/>
    <lineage>
        <taxon>Eukaryota</taxon>
        <taxon>Viridiplantae</taxon>
        <taxon>Streptophyta</taxon>
        <taxon>Embryophyta</taxon>
        <taxon>Tracheophyta</taxon>
        <taxon>Spermatophyta</taxon>
        <taxon>Magnoliopsida</taxon>
        <taxon>eudicotyledons</taxon>
        <taxon>Gunneridae</taxon>
        <taxon>Pentapetalae</taxon>
        <taxon>rosids</taxon>
        <taxon>fabids</taxon>
        <taxon>Rosales</taxon>
        <taxon>Cannabaceae</taxon>
        <taxon>Trema</taxon>
    </lineage>
</organism>
<sequence>MQSLKTLFLLSFRYSSKASSTNILLVFITCTTDGGDDEDNFGAKHLARTTASSKEAEPPCARNGPIACIASPATVTVPLRNLVRVPSKLHGARYLTVSVRCKEVGSLLLIISTTSSGKPFRVLTVDCL</sequence>
<name>A0A2P5E2W4_TREOI</name>
<feature type="non-terminal residue" evidence="1">
    <location>
        <position position="128"/>
    </location>
</feature>
<accession>A0A2P5E2W4</accession>
<dbReference type="OrthoDB" id="10335921at2759"/>
<keyword evidence="2" id="KW-1185">Reference proteome</keyword>